<keyword evidence="4" id="KW-0804">Transcription</keyword>
<sequence>MTDARRRPTLADVAKDAGLSTSAASLILNEIPDSGLSEDARKRVLDSALKLGYRPNKLAKALKTDVTGTIGFISDSVVTTRFASGLINGALKAASISDQVLLVLETMGSDDGMQRSIETALDHQVDAIIIAAMQAKSIRLPKIPRSTKVILLNAINPNHNSTILPDEFQGGSSAMNTLVDAGFLKNIALIGKNTDVENNSYKSVTVAKRAAGIRDVCNKNQIKFRSEVVCENWEPADGYSAVRNLLESDKKVEALICMNDRLAIGAYRAIREMGLRIPEDISIVSFDHDDFGELLQPTLTTVGLPYEKMGEKAIFLANSSEEENEVLVPMPLFVGESVR</sequence>
<name>A0A6J6RA86_9ZZZZ</name>
<evidence type="ECO:0000313" key="8">
    <source>
        <dbReference type="EMBL" id="CAB5040447.1"/>
    </source>
</evidence>
<dbReference type="Pfam" id="PF00356">
    <property type="entry name" value="LacI"/>
    <property type="match status" value="1"/>
</dbReference>
<keyword evidence="1" id="KW-0678">Repressor</keyword>
<dbReference type="EMBL" id="CAFBRA010000003">
    <property type="protein sequence ID" value="CAB5071194.1"/>
    <property type="molecule type" value="Genomic_DNA"/>
</dbReference>
<dbReference type="PROSITE" id="PS50932">
    <property type="entry name" value="HTH_LACI_2"/>
    <property type="match status" value="1"/>
</dbReference>
<dbReference type="PANTHER" id="PTHR30146">
    <property type="entry name" value="LACI-RELATED TRANSCRIPTIONAL REPRESSOR"/>
    <property type="match status" value="1"/>
</dbReference>
<keyword evidence="3" id="KW-0238">DNA-binding</keyword>
<dbReference type="SUPFAM" id="SSF53822">
    <property type="entry name" value="Periplasmic binding protein-like I"/>
    <property type="match status" value="1"/>
</dbReference>
<evidence type="ECO:0000313" key="6">
    <source>
        <dbReference type="EMBL" id="CAB4718388.1"/>
    </source>
</evidence>
<dbReference type="CDD" id="cd01392">
    <property type="entry name" value="HTH_LacI"/>
    <property type="match status" value="1"/>
</dbReference>
<evidence type="ECO:0000313" key="9">
    <source>
        <dbReference type="EMBL" id="CAB5071194.1"/>
    </source>
</evidence>
<dbReference type="GO" id="GO:0003700">
    <property type="term" value="F:DNA-binding transcription factor activity"/>
    <property type="evidence" value="ECO:0007669"/>
    <property type="project" value="TreeGrafter"/>
</dbReference>
<evidence type="ECO:0000256" key="2">
    <source>
        <dbReference type="ARBA" id="ARBA00023015"/>
    </source>
</evidence>
<dbReference type="PANTHER" id="PTHR30146:SF148">
    <property type="entry name" value="HTH-TYPE TRANSCRIPTIONAL REPRESSOR PURR-RELATED"/>
    <property type="match status" value="1"/>
</dbReference>
<dbReference type="AlphaFoldDB" id="A0A6J6RA86"/>
<dbReference type="CDD" id="cd06288">
    <property type="entry name" value="PBP1_sucrose_transcription_regulator"/>
    <property type="match status" value="1"/>
</dbReference>
<organism evidence="6">
    <name type="scientific">freshwater metagenome</name>
    <dbReference type="NCBI Taxonomy" id="449393"/>
    <lineage>
        <taxon>unclassified sequences</taxon>
        <taxon>metagenomes</taxon>
        <taxon>ecological metagenomes</taxon>
    </lineage>
</organism>
<dbReference type="Pfam" id="PF13377">
    <property type="entry name" value="Peripla_BP_3"/>
    <property type="match status" value="1"/>
</dbReference>
<feature type="domain" description="HTH lacI-type" evidence="5">
    <location>
        <begin position="8"/>
        <end position="64"/>
    </location>
</feature>
<dbReference type="SUPFAM" id="SSF47413">
    <property type="entry name" value="lambda repressor-like DNA-binding domains"/>
    <property type="match status" value="1"/>
</dbReference>
<dbReference type="EMBL" id="CAEZYI010000021">
    <property type="protein sequence ID" value="CAB4718388.1"/>
    <property type="molecule type" value="Genomic_DNA"/>
</dbReference>
<proteinExistence type="predicted"/>
<dbReference type="EMBL" id="CAFAAA010000004">
    <property type="protein sequence ID" value="CAB4774582.1"/>
    <property type="molecule type" value="Genomic_DNA"/>
</dbReference>
<dbReference type="GO" id="GO:0000976">
    <property type="term" value="F:transcription cis-regulatory region binding"/>
    <property type="evidence" value="ECO:0007669"/>
    <property type="project" value="TreeGrafter"/>
</dbReference>
<dbReference type="InterPro" id="IPR046335">
    <property type="entry name" value="LacI/GalR-like_sensor"/>
</dbReference>
<evidence type="ECO:0000313" key="7">
    <source>
        <dbReference type="EMBL" id="CAB4774582.1"/>
    </source>
</evidence>
<evidence type="ECO:0000256" key="1">
    <source>
        <dbReference type="ARBA" id="ARBA00022491"/>
    </source>
</evidence>
<protein>
    <submittedName>
        <fullName evidence="6">Unannotated protein</fullName>
    </submittedName>
</protein>
<dbReference type="EMBL" id="CAFBQC010000009">
    <property type="protein sequence ID" value="CAB5040447.1"/>
    <property type="molecule type" value="Genomic_DNA"/>
</dbReference>
<evidence type="ECO:0000256" key="3">
    <source>
        <dbReference type="ARBA" id="ARBA00023125"/>
    </source>
</evidence>
<dbReference type="Gene3D" id="1.10.260.40">
    <property type="entry name" value="lambda repressor-like DNA-binding domains"/>
    <property type="match status" value="1"/>
</dbReference>
<dbReference type="SMART" id="SM00354">
    <property type="entry name" value="HTH_LACI"/>
    <property type="match status" value="1"/>
</dbReference>
<accession>A0A6J6RA86</accession>
<keyword evidence="2" id="KW-0805">Transcription regulation</keyword>
<gene>
    <name evidence="6" type="ORF">UFOPK2662_00533</name>
    <name evidence="7" type="ORF">UFOPK2942_00282</name>
    <name evidence="8" type="ORF">UFOPK4242_00331</name>
    <name evidence="9" type="ORF">UFOPK4382_00117</name>
</gene>
<reference evidence="6" key="1">
    <citation type="submission" date="2020-05" db="EMBL/GenBank/DDBJ databases">
        <authorList>
            <person name="Chiriac C."/>
            <person name="Salcher M."/>
            <person name="Ghai R."/>
            <person name="Kavagutti S V."/>
        </authorList>
    </citation>
    <scope>NUCLEOTIDE SEQUENCE</scope>
</reference>
<dbReference type="InterPro" id="IPR000843">
    <property type="entry name" value="HTH_LacI"/>
</dbReference>
<evidence type="ECO:0000256" key="4">
    <source>
        <dbReference type="ARBA" id="ARBA00023163"/>
    </source>
</evidence>
<dbReference type="InterPro" id="IPR028082">
    <property type="entry name" value="Peripla_BP_I"/>
</dbReference>
<dbReference type="Gene3D" id="3.40.50.2300">
    <property type="match status" value="2"/>
</dbReference>
<evidence type="ECO:0000259" key="5">
    <source>
        <dbReference type="PROSITE" id="PS50932"/>
    </source>
</evidence>
<dbReference type="InterPro" id="IPR010982">
    <property type="entry name" value="Lambda_DNA-bd_dom_sf"/>
</dbReference>